<dbReference type="PROSITE" id="PS51257">
    <property type="entry name" value="PROKAR_LIPOPROTEIN"/>
    <property type="match status" value="1"/>
</dbReference>
<proteinExistence type="predicted"/>
<feature type="signal peptide" evidence="2">
    <location>
        <begin position="1"/>
        <end position="23"/>
    </location>
</feature>
<evidence type="ECO:0008006" key="5">
    <source>
        <dbReference type="Google" id="ProtNLM"/>
    </source>
</evidence>
<dbReference type="EMBL" id="FAOZ01000006">
    <property type="protein sequence ID" value="CUU56082.1"/>
    <property type="molecule type" value="Genomic_DNA"/>
</dbReference>
<organism evidence="3 4">
    <name type="scientific">Parafrankia irregularis</name>
    <dbReference type="NCBI Taxonomy" id="795642"/>
    <lineage>
        <taxon>Bacteria</taxon>
        <taxon>Bacillati</taxon>
        <taxon>Actinomycetota</taxon>
        <taxon>Actinomycetes</taxon>
        <taxon>Frankiales</taxon>
        <taxon>Frankiaceae</taxon>
        <taxon>Parafrankia</taxon>
    </lineage>
</organism>
<dbReference type="Proteomes" id="UP000198802">
    <property type="component" value="Unassembled WGS sequence"/>
</dbReference>
<accession>A0A0S4QLY8</accession>
<dbReference type="AlphaFoldDB" id="A0A0S4QLY8"/>
<gene>
    <name evidence="3" type="ORF">Ga0074812_106337</name>
</gene>
<evidence type="ECO:0000313" key="3">
    <source>
        <dbReference type="EMBL" id="CUU56082.1"/>
    </source>
</evidence>
<evidence type="ECO:0000256" key="2">
    <source>
        <dbReference type="SAM" id="SignalP"/>
    </source>
</evidence>
<sequence>MKRVMRFSVIVAGALGVALSAGCGGDTEGATVTAAGAATTVATADTAAPVATAGATQPAGSSGPPCTRVDVPAELLRIRAGKREMATAPPPKLSATSEPQTTNSGDYAYASLPIDLTGPGRYTLRFGPVDDFFDVPRIQMGVAFQQADDFTAQVHPVGRSEMTTDPDGKRYLKFDVQIENVSPCTSYVMFVY</sequence>
<name>A0A0S4QLY8_9ACTN</name>
<dbReference type="RefSeq" id="WP_131799454.1">
    <property type="nucleotide sequence ID" value="NZ_FAOZ01000006.1"/>
</dbReference>
<feature type="region of interest" description="Disordered" evidence="1">
    <location>
        <begin position="82"/>
        <end position="104"/>
    </location>
</feature>
<feature type="chain" id="PRO_5039704052" description="Lipoprotein" evidence="2">
    <location>
        <begin position="24"/>
        <end position="192"/>
    </location>
</feature>
<reference evidence="4" key="1">
    <citation type="submission" date="2015-11" db="EMBL/GenBank/DDBJ databases">
        <authorList>
            <person name="Varghese N."/>
        </authorList>
    </citation>
    <scope>NUCLEOTIDE SEQUENCE [LARGE SCALE GENOMIC DNA]</scope>
    <source>
        <strain evidence="4">DSM 45899</strain>
    </source>
</reference>
<protein>
    <recommendedName>
        <fullName evidence="5">Lipoprotein</fullName>
    </recommendedName>
</protein>
<evidence type="ECO:0000256" key="1">
    <source>
        <dbReference type="SAM" id="MobiDB-lite"/>
    </source>
</evidence>
<evidence type="ECO:0000313" key="4">
    <source>
        <dbReference type="Proteomes" id="UP000198802"/>
    </source>
</evidence>
<keyword evidence="4" id="KW-1185">Reference proteome</keyword>
<keyword evidence="2" id="KW-0732">Signal</keyword>
<feature type="compositionally biased region" description="Polar residues" evidence="1">
    <location>
        <begin position="94"/>
        <end position="104"/>
    </location>
</feature>